<feature type="transmembrane region" description="Helical" evidence="1">
    <location>
        <begin position="12"/>
        <end position="34"/>
    </location>
</feature>
<evidence type="ECO:0000313" key="3">
    <source>
        <dbReference type="EMBL" id="WHQ70522.1"/>
    </source>
</evidence>
<dbReference type="Proteomes" id="UP001223720">
    <property type="component" value="Chromosome"/>
</dbReference>
<proteinExistence type="predicted"/>
<dbReference type="RefSeq" id="WP_209687995.1">
    <property type="nucleotide sequence ID" value="NZ_CP073633.1"/>
</dbReference>
<keyword evidence="1" id="KW-1133">Transmembrane helix</keyword>
<dbReference type="Pfam" id="PF03779">
    <property type="entry name" value="SPW"/>
    <property type="match status" value="1"/>
</dbReference>
<reference evidence="3" key="1">
    <citation type="journal article" date="2022" name="Biotechnol. Bioprocess Eng.">
        <title>Pan-genome Analysis Reveals Comparative Genomic Features of Central Metabolic Pathways in Methylorubrum extorquens.</title>
        <authorList>
            <person name="Lee G.M."/>
            <person name="Scott-Nevros Z.K."/>
            <person name="Lee S.-M."/>
            <person name="Kim D."/>
        </authorList>
    </citation>
    <scope>NUCLEOTIDE SEQUENCE</scope>
    <source>
        <strain evidence="3">ATCC 55366</strain>
    </source>
</reference>
<evidence type="ECO:0000259" key="2">
    <source>
        <dbReference type="Pfam" id="PF03779"/>
    </source>
</evidence>
<feature type="domain" description="SPW repeat-containing integral membrane" evidence="2">
    <location>
        <begin position="17"/>
        <end position="95"/>
    </location>
</feature>
<gene>
    <name evidence="3" type="ORF">KEC54_02485</name>
</gene>
<organism evidence="3 4">
    <name type="scientific">Methylorubrum extorquens</name>
    <name type="common">Methylobacterium dichloromethanicum</name>
    <name type="synonym">Methylobacterium extorquens</name>
    <dbReference type="NCBI Taxonomy" id="408"/>
    <lineage>
        <taxon>Bacteria</taxon>
        <taxon>Pseudomonadati</taxon>
        <taxon>Pseudomonadota</taxon>
        <taxon>Alphaproteobacteria</taxon>
        <taxon>Hyphomicrobiales</taxon>
        <taxon>Methylobacteriaceae</taxon>
        <taxon>Methylorubrum</taxon>
    </lineage>
</organism>
<protein>
    <submittedName>
        <fullName evidence="3">SPW repeat protein</fullName>
    </submittedName>
</protein>
<evidence type="ECO:0000256" key="1">
    <source>
        <dbReference type="SAM" id="Phobius"/>
    </source>
</evidence>
<feature type="transmembrane region" description="Helical" evidence="1">
    <location>
        <begin position="106"/>
        <end position="125"/>
    </location>
</feature>
<feature type="transmembrane region" description="Helical" evidence="1">
    <location>
        <begin position="40"/>
        <end position="59"/>
    </location>
</feature>
<dbReference type="InterPro" id="IPR005530">
    <property type="entry name" value="SPW"/>
</dbReference>
<dbReference type="AlphaFoldDB" id="A0AAX3WGM5"/>
<feature type="transmembrane region" description="Helical" evidence="1">
    <location>
        <begin position="66"/>
        <end position="86"/>
    </location>
</feature>
<keyword evidence="1" id="KW-0812">Transmembrane</keyword>
<keyword evidence="1" id="KW-0472">Membrane</keyword>
<name>A0AAX3WGM5_METEX</name>
<sequence length="136" mass="14303">MSNVKEVAEDRMGRALNGFVAAMGALIAASPFFLSFSDNVPATTNALLCGIAVSILAIMNKRGRHVWAEWSALALGPWIIASPWLIQTDIVPSMTTGAMGGFEPEVAAHVAFGMALLISSAFVIVRSGSWILAPDA</sequence>
<evidence type="ECO:0000313" key="4">
    <source>
        <dbReference type="Proteomes" id="UP001223720"/>
    </source>
</evidence>
<dbReference type="EMBL" id="CP073633">
    <property type="protein sequence ID" value="WHQ70522.1"/>
    <property type="molecule type" value="Genomic_DNA"/>
</dbReference>
<accession>A0AAX3WGM5</accession>